<protein>
    <submittedName>
        <fullName evidence="1">Uncharacterized protein</fullName>
    </submittedName>
</protein>
<dbReference type="Proteomes" id="UP000008367">
    <property type="component" value="Unassembled WGS sequence"/>
</dbReference>
<evidence type="ECO:0000313" key="2">
    <source>
        <dbReference type="Proteomes" id="UP000008367"/>
    </source>
</evidence>
<accession>A0A454CW56</accession>
<evidence type="ECO:0000313" key="1">
    <source>
        <dbReference type="EMBL" id="EKM30612.1"/>
    </source>
</evidence>
<reference evidence="1 2" key="1">
    <citation type="submission" date="2012-10" db="EMBL/GenBank/DDBJ databases">
        <title>Genome sequence of Vibrio Cholerae HENC-02.</title>
        <authorList>
            <person name="Eppinger M."/>
            <person name="Hasan N.A."/>
            <person name="Sengamalay N."/>
            <person name="Hine E."/>
            <person name="Su Q."/>
            <person name="Daugherty S.C."/>
            <person name="Young S."/>
            <person name="Sadzewicz L."/>
            <person name="Tallon L."/>
            <person name="Cebula T.A."/>
            <person name="Ravel J."/>
            <person name="Colwell R.R."/>
        </authorList>
    </citation>
    <scope>NUCLEOTIDE SEQUENCE [LARGE SCALE GENOMIC DNA]</scope>
    <source>
        <strain evidence="1 2">HENC-02</strain>
    </source>
</reference>
<sequence length="13" mass="1543">QKLWSQFLAPDLP</sequence>
<proteinExistence type="predicted"/>
<dbReference type="EMBL" id="AJSR01001572">
    <property type="protein sequence ID" value="EKM30612.1"/>
    <property type="molecule type" value="Genomic_DNA"/>
</dbReference>
<name>A0A454CW56_VIBHA</name>
<comment type="caution">
    <text evidence="1">The sequence shown here is derived from an EMBL/GenBank/DDBJ whole genome shotgun (WGS) entry which is preliminary data.</text>
</comment>
<gene>
    <name evidence="1" type="ORF">VCHENC02_3669B</name>
</gene>
<feature type="non-terminal residue" evidence="1">
    <location>
        <position position="1"/>
    </location>
</feature>
<organism evidence="1 2">
    <name type="scientific">Vibrio harveyi</name>
    <name type="common">Beneckea harveyi</name>
    <dbReference type="NCBI Taxonomy" id="669"/>
    <lineage>
        <taxon>Bacteria</taxon>
        <taxon>Pseudomonadati</taxon>
        <taxon>Pseudomonadota</taxon>
        <taxon>Gammaproteobacteria</taxon>
        <taxon>Vibrionales</taxon>
        <taxon>Vibrionaceae</taxon>
        <taxon>Vibrio</taxon>
    </lineage>
</organism>